<evidence type="ECO:0000313" key="6">
    <source>
        <dbReference type="Proteomes" id="UP000628854"/>
    </source>
</evidence>
<dbReference type="CDD" id="cd06848">
    <property type="entry name" value="GCS_H"/>
    <property type="match status" value="1"/>
</dbReference>
<comment type="similarity">
    <text evidence="1 3">Belongs to the GcvH family.</text>
</comment>
<dbReference type="HAMAP" id="MF_00272">
    <property type="entry name" value="GcvH"/>
    <property type="match status" value="1"/>
</dbReference>
<sequence length="130" mass="14248">MTQSFTQQITFYTEDHEWVTVHGELATVGITQYAAEQLGDVVFVETPDVGKTVKKGDELAVVESVKAASDVYAPLSGEVVEANEKLADAPETVNEHAESEGWFCVIKFSDGAETEGLMDKDAYYEFCKGQ</sequence>
<keyword evidence="6" id="KW-1185">Reference proteome</keyword>
<dbReference type="InterPro" id="IPR002930">
    <property type="entry name" value="GCV_H"/>
</dbReference>
<dbReference type="NCBIfam" id="TIGR00527">
    <property type="entry name" value="gcvH"/>
    <property type="match status" value="1"/>
</dbReference>
<organism evidence="5 6">
    <name type="scientific">Henriciella pelagia</name>
    <dbReference type="NCBI Taxonomy" id="1977912"/>
    <lineage>
        <taxon>Bacteria</taxon>
        <taxon>Pseudomonadati</taxon>
        <taxon>Pseudomonadota</taxon>
        <taxon>Alphaproteobacteria</taxon>
        <taxon>Hyphomonadales</taxon>
        <taxon>Hyphomonadaceae</taxon>
        <taxon>Henriciella</taxon>
    </lineage>
</organism>
<keyword evidence="2 3" id="KW-0450">Lipoyl</keyword>
<dbReference type="PROSITE" id="PS50968">
    <property type="entry name" value="BIOTINYL_LIPOYL"/>
    <property type="match status" value="1"/>
</dbReference>
<protein>
    <recommendedName>
        <fullName evidence="3">Glycine cleavage system H protein</fullName>
    </recommendedName>
</protein>
<name>A0ABQ1JAF8_9PROT</name>
<dbReference type="PANTHER" id="PTHR11715">
    <property type="entry name" value="GLYCINE CLEAVAGE SYSTEM H PROTEIN"/>
    <property type="match status" value="1"/>
</dbReference>
<dbReference type="InterPro" id="IPR003016">
    <property type="entry name" value="2-oxoA_DH_lipoyl-BS"/>
</dbReference>
<evidence type="ECO:0000259" key="4">
    <source>
        <dbReference type="PROSITE" id="PS50968"/>
    </source>
</evidence>
<comment type="cofactor">
    <cofactor evidence="3">
        <name>(R)-lipoate</name>
        <dbReference type="ChEBI" id="CHEBI:83088"/>
    </cofactor>
    <text evidence="3">Binds 1 lipoyl cofactor covalently.</text>
</comment>
<comment type="subunit">
    <text evidence="3">The glycine cleavage system is composed of four proteins: P, T, L and H.</text>
</comment>
<dbReference type="Proteomes" id="UP000628854">
    <property type="component" value="Unassembled WGS sequence"/>
</dbReference>
<evidence type="ECO:0000256" key="2">
    <source>
        <dbReference type="ARBA" id="ARBA00022823"/>
    </source>
</evidence>
<dbReference type="Gene3D" id="2.40.50.100">
    <property type="match status" value="1"/>
</dbReference>
<accession>A0ABQ1JAF8</accession>
<dbReference type="NCBIfam" id="NF002270">
    <property type="entry name" value="PRK01202.1"/>
    <property type="match status" value="1"/>
</dbReference>
<feature type="modified residue" description="N6-lipoyllysine" evidence="3">
    <location>
        <position position="66"/>
    </location>
</feature>
<dbReference type="InterPro" id="IPR033753">
    <property type="entry name" value="GCV_H/Fam206"/>
</dbReference>
<dbReference type="SUPFAM" id="SSF51230">
    <property type="entry name" value="Single hybrid motif"/>
    <property type="match status" value="1"/>
</dbReference>
<evidence type="ECO:0000313" key="5">
    <source>
        <dbReference type="EMBL" id="GGB64086.1"/>
    </source>
</evidence>
<reference evidence="6" key="1">
    <citation type="journal article" date="2019" name="Int. J. Syst. Evol. Microbiol.">
        <title>The Global Catalogue of Microorganisms (GCM) 10K type strain sequencing project: providing services to taxonomists for standard genome sequencing and annotation.</title>
        <authorList>
            <consortium name="The Broad Institute Genomics Platform"/>
            <consortium name="The Broad Institute Genome Sequencing Center for Infectious Disease"/>
            <person name="Wu L."/>
            <person name="Ma J."/>
        </authorList>
    </citation>
    <scope>NUCLEOTIDE SEQUENCE [LARGE SCALE GENOMIC DNA]</scope>
    <source>
        <strain evidence="6">CGMCC 1.15928</strain>
    </source>
</reference>
<dbReference type="InterPro" id="IPR000089">
    <property type="entry name" value="Biotin_lipoyl"/>
</dbReference>
<comment type="function">
    <text evidence="3">The glycine cleavage system catalyzes the degradation of glycine. The H protein shuttles the methylamine group of glycine from the P protein to the T protein.</text>
</comment>
<dbReference type="PROSITE" id="PS00189">
    <property type="entry name" value="LIPOYL"/>
    <property type="match status" value="1"/>
</dbReference>
<feature type="domain" description="Lipoyl-binding" evidence="4">
    <location>
        <begin position="25"/>
        <end position="107"/>
    </location>
</feature>
<comment type="caution">
    <text evidence="5">The sequence shown here is derived from an EMBL/GenBank/DDBJ whole genome shotgun (WGS) entry which is preliminary data.</text>
</comment>
<dbReference type="InterPro" id="IPR017453">
    <property type="entry name" value="GCV_H_sub"/>
</dbReference>
<dbReference type="Pfam" id="PF01597">
    <property type="entry name" value="GCV_H"/>
    <property type="match status" value="1"/>
</dbReference>
<dbReference type="EMBL" id="BMKF01000001">
    <property type="protein sequence ID" value="GGB64086.1"/>
    <property type="molecule type" value="Genomic_DNA"/>
</dbReference>
<proteinExistence type="inferred from homology"/>
<dbReference type="RefSeq" id="WP_084391488.1">
    <property type="nucleotide sequence ID" value="NZ_BMKF01000001.1"/>
</dbReference>
<dbReference type="PANTHER" id="PTHR11715:SF3">
    <property type="entry name" value="GLYCINE CLEAVAGE SYSTEM H PROTEIN-RELATED"/>
    <property type="match status" value="1"/>
</dbReference>
<evidence type="ECO:0000256" key="3">
    <source>
        <dbReference type="HAMAP-Rule" id="MF_00272"/>
    </source>
</evidence>
<dbReference type="InterPro" id="IPR011053">
    <property type="entry name" value="Single_hybrid_motif"/>
</dbReference>
<evidence type="ECO:0000256" key="1">
    <source>
        <dbReference type="ARBA" id="ARBA00009249"/>
    </source>
</evidence>
<gene>
    <name evidence="3 5" type="primary">gcvH</name>
    <name evidence="5" type="ORF">GCM10011503_11080</name>
</gene>